<dbReference type="Proteomes" id="UP000828390">
    <property type="component" value="Unassembled WGS sequence"/>
</dbReference>
<gene>
    <name evidence="1" type="ORF">DPMN_040465</name>
</gene>
<comment type="caution">
    <text evidence="1">The sequence shown here is derived from an EMBL/GenBank/DDBJ whole genome shotgun (WGS) entry which is preliminary data.</text>
</comment>
<dbReference type="AlphaFoldDB" id="A0A9D4CV38"/>
<dbReference type="EMBL" id="JAIWYP010000011">
    <property type="protein sequence ID" value="KAH3734026.1"/>
    <property type="molecule type" value="Genomic_DNA"/>
</dbReference>
<evidence type="ECO:0000313" key="2">
    <source>
        <dbReference type="Proteomes" id="UP000828390"/>
    </source>
</evidence>
<sequence length="76" mass="9000">MYYQIPESVHNGSLADVVDYLCDGLDDDLDRLQMIAAWLVHRQLKSENVDTSRRFDRELCCQTMHKMCKYDKIVFI</sequence>
<reference evidence="1" key="1">
    <citation type="journal article" date="2019" name="bioRxiv">
        <title>The Genome of the Zebra Mussel, Dreissena polymorpha: A Resource for Invasive Species Research.</title>
        <authorList>
            <person name="McCartney M.A."/>
            <person name="Auch B."/>
            <person name="Kono T."/>
            <person name="Mallez S."/>
            <person name="Zhang Y."/>
            <person name="Obille A."/>
            <person name="Becker A."/>
            <person name="Abrahante J.E."/>
            <person name="Garbe J."/>
            <person name="Badalamenti J.P."/>
            <person name="Herman A."/>
            <person name="Mangelson H."/>
            <person name="Liachko I."/>
            <person name="Sullivan S."/>
            <person name="Sone E.D."/>
            <person name="Koren S."/>
            <person name="Silverstein K.A.T."/>
            <person name="Beckman K.B."/>
            <person name="Gohl D.M."/>
        </authorList>
    </citation>
    <scope>NUCLEOTIDE SEQUENCE</scope>
    <source>
        <strain evidence="1">Duluth1</strain>
        <tissue evidence="1">Whole animal</tissue>
    </source>
</reference>
<evidence type="ECO:0000313" key="1">
    <source>
        <dbReference type="EMBL" id="KAH3734026.1"/>
    </source>
</evidence>
<accession>A0A9D4CV38</accession>
<reference evidence="1" key="2">
    <citation type="submission" date="2020-11" db="EMBL/GenBank/DDBJ databases">
        <authorList>
            <person name="McCartney M.A."/>
            <person name="Auch B."/>
            <person name="Kono T."/>
            <person name="Mallez S."/>
            <person name="Becker A."/>
            <person name="Gohl D.M."/>
            <person name="Silverstein K.A.T."/>
            <person name="Koren S."/>
            <person name="Bechman K.B."/>
            <person name="Herman A."/>
            <person name="Abrahante J.E."/>
            <person name="Garbe J."/>
        </authorList>
    </citation>
    <scope>NUCLEOTIDE SEQUENCE</scope>
    <source>
        <strain evidence="1">Duluth1</strain>
        <tissue evidence="1">Whole animal</tissue>
    </source>
</reference>
<name>A0A9D4CV38_DREPO</name>
<organism evidence="1 2">
    <name type="scientific">Dreissena polymorpha</name>
    <name type="common">Zebra mussel</name>
    <name type="synonym">Mytilus polymorpha</name>
    <dbReference type="NCBI Taxonomy" id="45954"/>
    <lineage>
        <taxon>Eukaryota</taxon>
        <taxon>Metazoa</taxon>
        <taxon>Spiralia</taxon>
        <taxon>Lophotrochozoa</taxon>
        <taxon>Mollusca</taxon>
        <taxon>Bivalvia</taxon>
        <taxon>Autobranchia</taxon>
        <taxon>Heteroconchia</taxon>
        <taxon>Euheterodonta</taxon>
        <taxon>Imparidentia</taxon>
        <taxon>Neoheterodontei</taxon>
        <taxon>Myida</taxon>
        <taxon>Dreissenoidea</taxon>
        <taxon>Dreissenidae</taxon>
        <taxon>Dreissena</taxon>
    </lineage>
</organism>
<protein>
    <submittedName>
        <fullName evidence="1">Uncharacterized protein</fullName>
    </submittedName>
</protein>
<keyword evidence="2" id="KW-1185">Reference proteome</keyword>
<proteinExistence type="predicted"/>